<feature type="compositionally biased region" description="Basic and acidic residues" evidence="8">
    <location>
        <begin position="349"/>
        <end position="372"/>
    </location>
</feature>
<sequence>MSAVVTNTVGDGNSESFDLIQNRIESLSTKMDKLINIQEKVLNRLDGMSQDIDGIEKDMENLKVDKEEIHLPPRVMNQTQVVGREVREICREMSTIMSVVNQRSEQQAQKLEGMEKLVLSMQQVISFIGETVKSSRVMELMFKGPTARKGSKPKDNKGKQAIKRKSSSDTITKKLDKKTTSNKASKGNQQITPACQPSTPQPSHKIKLHGPKHFLASRKCGNFLKDHKDVTEKPCLSPKSQKTQKKMKPPDTADNISLKKQALLLQEVQKLNRENAEKSGHRLVPGYPGVLETGVPPKEQQPDAPARSLVDYLREDSQVAESREVVEEVSEEVEVGEKVPEAEAAVTEEEPKLDAEDVVKEKEDEKLEVPEEKQEEEASVAEEVAKGPELPVAPENEKEPPATSADDRKETTPSPEAKQDQTAEISSSITITSFVTEEHFVVEEHRKTQVVVVEEEEEEEGEDNKEDEQNLDSEDWAIFRADGVEIKLNLKQKLERERKDNDAEKEDEDDDVERYYIDTTPPPAAPFNHRIVSAKPNQISNFYTINWQEVLGGGRFGQVHKCVENSSGLTLAAKVIKARSLKEKEVVKNEIQVMNNLDHANLIQLYAAYESRNDIILVLEYVGGGELFDRIIDENYKLMELDAVVFIRQICEGVQHMHKMYILHLDLKPENILCVNRATNKIKIIDFGLARIYKPREKLRVNFGTPEFLAPEVINYDFVSFNTDMWSLGVITYMLLSGLCPFLGDDDNQTLNNILACQWNFEEQEFVDTSEEAKDFISRLLIINKSWRMGASEALRHPWLSDSALHHRLYTKKTMAPVTASAVATRTNPPVHMAFQDGARGLEAKRKLSLYPWSKARVGMEVRREDQPVLRARGQVVLICVGGGTDHVYVQLMAEHVSSRPAVGTCWVGPYRWSGGPTMGPFPSALYLLIPLAHPSACTGSLFSLPALLRGLSGQESHNPSGLRVSLMASKNTEPSTQIATPHFCCTIHLSHVSSHGEGRHRCQSEAAAARTLVVWSVSEVSRPQAG</sequence>
<feature type="region of interest" description="Disordered" evidence="8">
    <location>
        <begin position="273"/>
        <end position="430"/>
    </location>
</feature>
<feature type="compositionally biased region" description="Polar residues" evidence="8">
    <location>
        <begin position="182"/>
        <end position="202"/>
    </location>
</feature>
<name>A0AAD3MAY6_LATJO</name>
<feature type="domain" description="Protein kinase" evidence="9">
    <location>
        <begin position="545"/>
        <end position="800"/>
    </location>
</feature>
<comment type="similarity">
    <text evidence="1">Belongs to the protein kinase superfamily. CAMK Ser/Thr protein kinase family.</text>
</comment>
<gene>
    <name evidence="10" type="ORF">AKAME5_000415100</name>
</gene>
<evidence type="ECO:0000256" key="2">
    <source>
        <dbReference type="ARBA" id="ARBA00022527"/>
    </source>
</evidence>
<dbReference type="Gene3D" id="1.10.510.10">
    <property type="entry name" value="Transferase(Phosphotransferase) domain 1"/>
    <property type="match status" value="1"/>
</dbReference>
<feature type="compositionally biased region" description="Acidic residues" evidence="8">
    <location>
        <begin position="453"/>
        <end position="472"/>
    </location>
</feature>
<evidence type="ECO:0000313" key="10">
    <source>
        <dbReference type="EMBL" id="GLD51043.1"/>
    </source>
</evidence>
<feature type="region of interest" description="Disordered" evidence="8">
    <location>
        <begin position="144"/>
        <end position="207"/>
    </location>
</feature>
<dbReference type="EMBL" id="BRZM01000010">
    <property type="protein sequence ID" value="GLD51043.1"/>
    <property type="molecule type" value="Genomic_DNA"/>
</dbReference>
<proteinExistence type="inferred from homology"/>
<feature type="compositionally biased region" description="Basic and acidic residues" evidence="8">
    <location>
        <begin position="395"/>
        <end position="421"/>
    </location>
</feature>
<dbReference type="PROSITE" id="PS00108">
    <property type="entry name" value="PROTEIN_KINASE_ST"/>
    <property type="match status" value="1"/>
</dbReference>
<protein>
    <submittedName>
        <fullName evidence="10">Myosin light chain kinase 3-like isoform X1</fullName>
    </submittedName>
</protein>
<evidence type="ECO:0000259" key="9">
    <source>
        <dbReference type="PROSITE" id="PS50011"/>
    </source>
</evidence>
<dbReference type="PANTHER" id="PTHR24347">
    <property type="entry name" value="SERINE/THREONINE-PROTEIN KINASE"/>
    <property type="match status" value="1"/>
</dbReference>
<dbReference type="SMART" id="SM00220">
    <property type="entry name" value="S_TKc"/>
    <property type="match status" value="1"/>
</dbReference>
<dbReference type="InterPro" id="IPR011009">
    <property type="entry name" value="Kinase-like_dom_sf"/>
</dbReference>
<keyword evidence="5 10" id="KW-0418">Kinase</keyword>
<dbReference type="FunFam" id="3.30.200.20:FF:000196">
    <property type="entry name" value="Myosin light chain kinase family, member 4"/>
    <property type="match status" value="1"/>
</dbReference>
<evidence type="ECO:0000256" key="7">
    <source>
        <dbReference type="PROSITE-ProRule" id="PRU10141"/>
    </source>
</evidence>
<dbReference type="GO" id="GO:0004674">
    <property type="term" value="F:protein serine/threonine kinase activity"/>
    <property type="evidence" value="ECO:0007669"/>
    <property type="project" value="UniProtKB-KW"/>
</dbReference>
<evidence type="ECO:0000313" key="11">
    <source>
        <dbReference type="Proteomes" id="UP001279410"/>
    </source>
</evidence>
<evidence type="ECO:0000256" key="1">
    <source>
        <dbReference type="ARBA" id="ARBA00006692"/>
    </source>
</evidence>
<feature type="compositionally biased region" description="Basic and acidic residues" evidence="8">
    <location>
        <begin position="312"/>
        <end position="326"/>
    </location>
</feature>
<accession>A0AAD3MAY6</accession>
<feature type="non-terminal residue" evidence="10">
    <location>
        <position position="1027"/>
    </location>
</feature>
<dbReference type="GO" id="GO:0005524">
    <property type="term" value="F:ATP binding"/>
    <property type="evidence" value="ECO:0007669"/>
    <property type="project" value="UniProtKB-UniRule"/>
</dbReference>
<dbReference type="AlphaFoldDB" id="A0AAD3MAY6"/>
<organism evidence="10 11">
    <name type="scientific">Lates japonicus</name>
    <name type="common">Japanese lates</name>
    <dbReference type="NCBI Taxonomy" id="270547"/>
    <lineage>
        <taxon>Eukaryota</taxon>
        <taxon>Metazoa</taxon>
        <taxon>Chordata</taxon>
        <taxon>Craniata</taxon>
        <taxon>Vertebrata</taxon>
        <taxon>Euteleostomi</taxon>
        <taxon>Actinopterygii</taxon>
        <taxon>Neopterygii</taxon>
        <taxon>Teleostei</taxon>
        <taxon>Neoteleostei</taxon>
        <taxon>Acanthomorphata</taxon>
        <taxon>Carangaria</taxon>
        <taxon>Carangaria incertae sedis</taxon>
        <taxon>Centropomidae</taxon>
        <taxon>Lates</taxon>
    </lineage>
</organism>
<evidence type="ECO:0000256" key="6">
    <source>
        <dbReference type="ARBA" id="ARBA00022840"/>
    </source>
</evidence>
<evidence type="ECO:0000256" key="5">
    <source>
        <dbReference type="ARBA" id="ARBA00022777"/>
    </source>
</evidence>
<evidence type="ECO:0000256" key="8">
    <source>
        <dbReference type="SAM" id="MobiDB-lite"/>
    </source>
</evidence>
<keyword evidence="4 7" id="KW-0547">Nucleotide-binding</keyword>
<evidence type="ECO:0000256" key="3">
    <source>
        <dbReference type="ARBA" id="ARBA00022679"/>
    </source>
</evidence>
<dbReference type="Pfam" id="PF00069">
    <property type="entry name" value="Pkinase"/>
    <property type="match status" value="1"/>
</dbReference>
<feature type="region of interest" description="Disordered" evidence="8">
    <location>
        <begin position="452"/>
        <end position="472"/>
    </location>
</feature>
<feature type="binding site" evidence="7">
    <location>
        <position position="574"/>
    </location>
    <ligand>
        <name>ATP</name>
        <dbReference type="ChEBI" id="CHEBI:30616"/>
    </ligand>
</feature>
<dbReference type="FunFam" id="1.10.510.10:FF:000135">
    <property type="entry name" value="Putative myosin light chain kinase 3"/>
    <property type="match status" value="1"/>
</dbReference>
<dbReference type="InterPro" id="IPR017441">
    <property type="entry name" value="Protein_kinase_ATP_BS"/>
</dbReference>
<dbReference type="Proteomes" id="UP001279410">
    <property type="component" value="Unassembled WGS sequence"/>
</dbReference>
<dbReference type="SUPFAM" id="SSF56112">
    <property type="entry name" value="Protein kinase-like (PK-like)"/>
    <property type="match status" value="1"/>
</dbReference>
<keyword evidence="3" id="KW-0808">Transferase</keyword>
<evidence type="ECO:0000256" key="4">
    <source>
        <dbReference type="ARBA" id="ARBA00022741"/>
    </source>
</evidence>
<keyword evidence="2" id="KW-0723">Serine/threonine-protein kinase</keyword>
<dbReference type="PROSITE" id="PS50011">
    <property type="entry name" value="PROTEIN_KINASE_DOM"/>
    <property type="match status" value="1"/>
</dbReference>
<reference evidence="10" key="1">
    <citation type="submission" date="2022-08" db="EMBL/GenBank/DDBJ databases">
        <title>Genome sequencing of akame (Lates japonicus).</title>
        <authorList>
            <person name="Hashiguchi Y."/>
            <person name="Takahashi H."/>
        </authorList>
    </citation>
    <scope>NUCLEOTIDE SEQUENCE</scope>
    <source>
        <strain evidence="10">Kochi</strain>
    </source>
</reference>
<dbReference type="Gene3D" id="3.30.200.20">
    <property type="entry name" value="Phosphorylase Kinase, domain 1"/>
    <property type="match status" value="1"/>
</dbReference>
<feature type="region of interest" description="Disordered" evidence="8">
    <location>
        <begin position="231"/>
        <end position="255"/>
    </location>
</feature>
<dbReference type="PROSITE" id="PS00107">
    <property type="entry name" value="PROTEIN_KINASE_ATP"/>
    <property type="match status" value="1"/>
</dbReference>
<keyword evidence="6 7" id="KW-0067">ATP-binding</keyword>
<keyword evidence="11" id="KW-1185">Reference proteome</keyword>
<dbReference type="InterPro" id="IPR000719">
    <property type="entry name" value="Prot_kinase_dom"/>
</dbReference>
<dbReference type="InterPro" id="IPR008271">
    <property type="entry name" value="Ser/Thr_kinase_AS"/>
</dbReference>
<comment type="caution">
    <text evidence="10">The sequence shown here is derived from an EMBL/GenBank/DDBJ whole genome shotgun (WGS) entry which is preliminary data.</text>
</comment>